<evidence type="ECO:0000256" key="2">
    <source>
        <dbReference type="SAM" id="SignalP"/>
    </source>
</evidence>
<dbReference type="Gene3D" id="3.90.76.10">
    <property type="entry name" value="Dipeptide-binding Protein, Domain 1"/>
    <property type="match status" value="1"/>
</dbReference>
<dbReference type="Gene3D" id="3.10.105.10">
    <property type="entry name" value="Dipeptide-binding Protein, Domain 3"/>
    <property type="match status" value="1"/>
</dbReference>
<feature type="signal peptide" evidence="2">
    <location>
        <begin position="1"/>
        <end position="26"/>
    </location>
</feature>
<name>A0A1T5LKE7_9FIRM</name>
<accession>A0A1T5LKE7</accession>
<keyword evidence="5" id="KW-1185">Reference proteome</keyword>
<evidence type="ECO:0000313" key="5">
    <source>
        <dbReference type="Proteomes" id="UP000190285"/>
    </source>
</evidence>
<dbReference type="InterPro" id="IPR000914">
    <property type="entry name" value="SBP_5_dom"/>
</dbReference>
<dbReference type="AlphaFoldDB" id="A0A1T5LKE7"/>
<dbReference type="Gene3D" id="3.40.190.10">
    <property type="entry name" value="Periplasmic binding protein-like II"/>
    <property type="match status" value="1"/>
</dbReference>
<proteinExistence type="predicted"/>
<dbReference type="OrthoDB" id="9772924at2"/>
<dbReference type="InterPro" id="IPR039424">
    <property type="entry name" value="SBP_5"/>
</dbReference>
<dbReference type="Proteomes" id="UP000190285">
    <property type="component" value="Unassembled WGS sequence"/>
</dbReference>
<dbReference type="CDD" id="cd00995">
    <property type="entry name" value="PBP2_NikA_DppA_OppA_like"/>
    <property type="match status" value="1"/>
</dbReference>
<evidence type="ECO:0000256" key="1">
    <source>
        <dbReference type="SAM" id="MobiDB-lite"/>
    </source>
</evidence>
<dbReference type="PIRSF" id="PIRSF002741">
    <property type="entry name" value="MppA"/>
    <property type="match status" value="1"/>
</dbReference>
<feature type="domain" description="Solute-binding protein family 5" evidence="3">
    <location>
        <begin position="98"/>
        <end position="464"/>
    </location>
</feature>
<dbReference type="SUPFAM" id="SSF53850">
    <property type="entry name" value="Periplasmic binding protein-like II"/>
    <property type="match status" value="1"/>
</dbReference>
<feature type="chain" id="PRO_5012730419" evidence="2">
    <location>
        <begin position="27"/>
        <end position="552"/>
    </location>
</feature>
<feature type="compositionally biased region" description="Basic and acidic residues" evidence="1">
    <location>
        <begin position="31"/>
        <end position="50"/>
    </location>
</feature>
<sequence length="552" mass="62001">MKKLLSLIIALSLIITIFTGCGNKEAAQETSTEKADNSSEESVKDKSEDKFGGTLNIGTYADPDTLNPLVGNDIAGSWVLNLVYPTLMVLDEDGNKIPYIIEEPDISEDGLTITITLKDGLKWQDGTPLTSKDIAFTYKTLYEQKLQWQWSVLEGVTWETPNDKTIVFSLSKPFPTFITTIGFWQRIVPAHIWEEIDDVKNFTNDNPVGLGPFKLTDYERGQYYVLESVDEWFLAPEGKPYLDKVIYKPYPDVNTMVLALKSGDIDLTAKEIPAAAAKELKSNDGFNVVQNMSLGYEHMSFNLRNELLQDVNVRKAMAMAIDRSKIVNFAFDGDAVEMNGIISPVYKKYQTGNDFPSYDVDGAKKLLADGGYKDTDNDGILNGPNGENLSFKAMFTNTVSEHEKLVRILVDNMEAIGIQLVPSPMDKSLQTDKLYNTHQWELTIGTWGIIDDVESSMSTLFLSTSSLNWMAWNNESADEAMLNMQSALTEEEIMKDMDVFQKEITNDIPDIPMVVKKMNFAYNKKFDGFKVYPSNLRGLVDPQSLAQVYKVE</sequence>
<dbReference type="GO" id="GO:0015833">
    <property type="term" value="P:peptide transport"/>
    <property type="evidence" value="ECO:0007669"/>
    <property type="project" value="TreeGrafter"/>
</dbReference>
<dbReference type="PANTHER" id="PTHR30290">
    <property type="entry name" value="PERIPLASMIC BINDING COMPONENT OF ABC TRANSPORTER"/>
    <property type="match status" value="1"/>
</dbReference>
<dbReference type="InterPro" id="IPR030678">
    <property type="entry name" value="Peptide/Ni-bd"/>
</dbReference>
<dbReference type="GO" id="GO:0042597">
    <property type="term" value="C:periplasmic space"/>
    <property type="evidence" value="ECO:0007669"/>
    <property type="project" value="UniProtKB-ARBA"/>
</dbReference>
<organism evidence="4 5">
    <name type="scientific">Maledivibacter halophilus</name>
    <dbReference type="NCBI Taxonomy" id="36842"/>
    <lineage>
        <taxon>Bacteria</taxon>
        <taxon>Bacillati</taxon>
        <taxon>Bacillota</taxon>
        <taxon>Clostridia</taxon>
        <taxon>Peptostreptococcales</taxon>
        <taxon>Caminicellaceae</taxon>
        <taxon>Maledivibacter</taxon>
    </lineage>
</organism>
<dbReference type="RefSeq" id="WP_079492604.1">
    <property type="nucleotide sequence ID" value="NZ_FUZT01000007.1"/>
</dbReference>
<gene>
    <name evidence="4" type="ORF">SAMN02194393_02942</name>
</gene>
<dbReference type="PROSITE" id="PS51257">
    <property type="entry name" value="PROKAR_LIPOPROTEIN"/>
    <property type="match status" value="1"/>
</dbReference>
<dbReference type="Pfam" id="PF00496">
    <property type="entry name" value="SBP_bac_5"/>
    <property type="match status" value="1"/>
</dbReference>
<feature type="region of interest" description="Disordered" evidence="1">
    <location>
        <begin position="28"/>
        <end position="50"/>
    </location>
</feature>
<evidence type="ECO:0000259" key="3">
    <source>
        <dbReference type="Pfam" id="PF00496"/>
    </source>
</evidence>
<protein>
    <submittedName>
        <fullName evidence="4">Peptide/nickel transport system substrate-binding protein</fullName>
    </submittedName>
</protein>
<dbReference type="STRING" id="36842.SAMN02194393_02942"/>
<evidence type="ECO:0000313" key="4">
    <source>
        <dbReference type="EMBL" id="SKC76109.1"/>
    </source>
</evidence>
<dbReference type="EMBL" id="FUZT01000007">
    <property type="protein sequence ID" value="SKC76109.1"/>
    <property type="molecule type" value="Genomic_DNA"/>
</dbReference>
<keyword evidence="2" id="KW-0732">Signal</keyword>
<dbReference type="GO" id="GO:1904680">
    <property type="term" value="F:peptide transmembrane transporter activity"/>
    <property type="evidence" value="ECO:0007669"/>
    <property type="project" value="TreeGrafter"/>
</dbReference>
<dbReference type="GO" id="GO:0043190">
    <property type="term" value="C:ATP-binding cassette (ABC) transporter complex"/>
    <property type="evidence" value="ECO:0007669"/>
    <property type="project" value="InterPro"/>
</dbReference>
<reference evidence="4 5" key="1">
    <citation type="submission" date="2017-02" db="EMBL/GenBank/DDBJ databases">
        <authorList>
            <person name="Peterson S.W."/>
        </authorList>
    </citation>
    <scope>NUCLEOTIDE SEQUENCE [LARGE SCALE GENOMIC DNA]</scope>
    <source>
        <strain evidence="4 5">M1</strain>
    </source>
</reference>